<dbReference type="GO" id="GO:0005737">
    <property type="term" value="C:cytoplasm"/>
    <property type="evidence" value="ECO:0007669"/>
    <property type="project" value="UniProtKB-SubCell"/>
</dbReference>
<dbReference type="InterPro" id="IPR050061">
    <property type="entry name" value="MurCDEF_pg_biosynth"/>
</dbReference>
<dbReference type="AlphaFoldDB" id="A0A7C5RID5"/>
<dbReference type="InterPro" id="IPR000713">
    <property type="entry name" value="Mur_ligase_N"/>
</dbReference>
<proteinExistence type="predicted"/>
<keyword evidence="11" id="KW-0131">Cell cycle</keyword>
<dbReference type="Gene3D" id="3.40.50.720">
    <property type="entry name" value="NAD(P)-binding Rossmann-like Domain"/>
    <property type="match status" value="1"/>
</dbReference>
<dbReference type="GO" id="GO:0051301">
    <property type="term" value="P:cell division"/>
    <property type="evidence" value="ECO:0007669"/>
    <property type="project" value="UniProtKB-KW"/>
</dbReference>
<evidence type="ECO:0000256" key="7">
    <source>
        <dbReference type="ARBA" id="ARBA00022741"/>
    </source>
</evidence>
<dbReference type="Gene3D" id="3.90.190.20">
    <property type="entry name" value="Mur ligase, C-terminal domain"/>
    <property type="match status" value="1"/>
</dbReference>
<evidence type="ECO:0000256" key="6">
    <source>
        <dbReference type="ARBA" id="ARBA00022618"/>
    </source>
</evidence>
<dbReference type="Gene3D" id="3.40.1190.10">
    <property type="entry name" value="Mur-like, catalytic domain"/>
    <property type="match status" value="1"/>
</dbReference>
<sequence>MESEQVKGARKIHFIGVGGIGMSAQAMHEHFQGNIVSGSDPYSSERTRYLETLGIRIYNVHREENVQDVDEVVVTPAISKDNPEYILARKRGIPITYRIDHFRRIVGQFNGFAVTGTDGKSTTTSMLANVLINMNEDPYVFLGALHSKLEHGNYRKGKELVVYELDESQPGFELFRTDGLIITNVREDHLENFESVEHYYACFQKLIENSKFVVTFADEKKFKGHVMFGVYSGDFRLVKRVQHGFAQRVQIYTPWGEREFTLPVPGYHNALNALAVIALLSSKGYDLDRVLHAFRDFTLPGRRFNVSYEDYERNITIVDDYAHTADEIEVLLKTAREVYNDRKIVIVFQPHRYTRFKREADRFKRVLLMADEIYITEVYGAFETKNGVTAKKIVDEISGAIFVPDKAMLKMLEFKENSVYLFVGAGDIYDISKELVQTLKQKHGAYNSVGS</sequence>
<evidence type="ECO:0000313" key="18">
    <source>
        <dbReference type="EMBL" id="HGU40450.1"/>
    </source>
</evidence>
<dbReference type="PANTHER" id="PTHR43445:SF3">
    <property type="entry name" value="UDP-N-ACETYLMURAMATE--L-ALANINE LIGASE"/>
    <property type="match status" value="1"/>
</dbReference>
<dbReference type="GO" id="GO:0008763">
    <property type="term" value="F:UDP-N-acetylmuramate-L-alanine ligase activity"/>
    <property type="evidence" value="ECO:0007669"/>
    <property type="project" value="UniProtKB-UniRule"/>
</dbReference>
<evidence type="ECO:0000256" key="13">
    <source>
        <dbReference type="ARBA" id="ARBA00047833"/>
    </source>
</evidence>
<comment type="catalytic activity">
    <reaction evidence="13">
        <text>UDP-N-acetyl-alpha-D-muramate + L-alanine + ATP = UDP-N-acetyl-alpha-D-muramoyl-L-alanine + ADP + phosphate + H(+)</text>
        <dbReference type="Rhea" id="RHEA:23372"/>
        <dbReference type="ChEBI" id="CHEBI:15378"/>
        <dbReference type="ChEBI" id="CHEBI:30616"/>
        <dbReference type="ChEBI" id="CHEBI:43474"/>
        <dbReference type="ChEBI" id="CHEBI:57972"/>
        <dbReference type="ChEBI" id="CHEBI:70757"/>
        <dbReference type="ChEBI" id="CHEBI:83898"/>
        <dbReference type="ChEBI" id="CHEBI:456216"/>
        <dbReference type="EC" id="6.3.2.8"/>
    </reaction>
</comment>
<keyword evidence="7" id="KW-0547">Nucleotide-binding</keyword>
<evidence type="ECO:0000259" key="16">
    <source>
        <dbReference type="Pfam" id="PF02875"/>
    </source>
</evidence>
<name>A0A7C5RID5_9BACT</name>
<accession>A0A7C5RID5</accession>
<dbReference type="SUPFAM" id="SSF51984">
    <property type="entry name" value="MurCD N-terminal domain"/>
    <property type="match status" value="1"/>
</dbReference>
<dbReference type="GO" id="GO:0071555">
    <property type="term" value="P:cell wall organization"/>
    <property type="evidence" value="ECO:0007669"/>
    <property type="project" value="UniProtKB-KW"/>
</dbReference>
<dbReference type="InterPro" id="IPR036565">
    <property type="entry name" value="Mur-like_cat_sf"/>
</dbReference>
<dbReference type="Pfam" id="PF08245">
    <property type="entry name" value="Mur_ligase_M"/>
    <property type="match status" value="1"/>
</dbReference>
<reference evidence="18" key="1">
    <citation type="journal article" date="2020" name="mSystems">
        <title>Genome- and Community-Level Interaction Insights into Carbon Utilization and Element Cycling Functions of Hydrothermarchaeota in Hydrothermal Sediment.</title>
        <authorList>
            <person name="Zhou Z."/>
            <person name="Liu Y."/>
            <person name="Xu W."/>
            <person name="Pan J."/>
            <person name="Luo Z.H."/>
            <person name="Li M."/>
        </authorList>
    </citation>
    <scope>NUCLEOTIDE SEQUENCE [LARGE SCALE GENOMIC DNA]</scope>
    <source>
        <strain evidence="18">SpSt-609</strain>
    </source>
</reference>
<evidence type="ECO:0000256" key="12">
    <source>
        <dbReference type="ARBA" id="ARBA00023316"/>
    </source>
</evidence>
<dbReference type="EMBL" id="DSZY01000021">
    <property type="protein sequence ID" value="HGU40450.1"/>
    <property type="molecule type" value="Genomic_DNA"/>
</dbReference>
<dbReference type="Pfam" id="PF02875">
    <property type="entry name" value="Mur_ligase_C"/>
    <property type="match status" value="1"/>
</dbReference>
<keyword evidence="6" id="KW-0132">Cell division</keyword>
<evidence type="ECO:0000256" key="8">
    <source>
        <dbReference type="ARBA" id="ARBA00022840"/>
    </source>
</evidence>
<protein>
    <recommendedName>
        <fullName evidence="3 14">UDP-N-acetylmuramate--L-alanine ligase</fullName>
        <ecNumber evidence="3 14">6.3.2.8</ecNumber>
    </recommendedName>
</protein>
<comment type="subcellular location">
    <subcellularLocation>
        <location evidence="1">Cytoplasm</location>
    </subcellularLocation>
</comment>
<dbReference type="EC" id="6.3.2.8" evidence="3 14"/>
<dbReference type="UniPathway" id="UPA00219"/>
<evidence type="ECO:0000259" key="15">
    <source>
        <dbReference type="Pfam" id="PF01225"/>
    </source>
</evidence>
<dbReference type="GO" id="GO:0009252">
    <property type="term" value="P:peptidoglycan biosynthetic process"/>
    <property type="evidence" value="ECO:0007669"/>
    <property type="project" value="UniProtKB-UniRule"/>
</dbReference>
<comment type="pathway">
    <text evidence="2">Cell wall biogenesis; peptidoglycan biosynthesis.</text>
</comment>
<evidence type="ECO:0000256" key="4">
    <source>
        <dbReference type="ARBA" id="ARBA00022490"/>
    </source>
</evidence>
<feature type="domain" description="Mur ligase C-terminal" evidence="16">
    <location>
        <begin position="302"/>
        <end position="426"/>
    </location>
</feature>
<keyword evidence="5 18" id="KW-0436">Ligase</keyword>
<keyword evidence="4" id="KW-0963">Cytoplasm</keyword>
<keyword evidence="8" id="KW-0067">ATP-binding</keyword>
<dbReference type="NCBIfam" id="TIGR01082">
    <property type="entry name" value="murC"/>
    <property type="match status" value="1"/>
</dbReference>
<dbReference type="InterPro" id="IPR005758">
    <property type="entry name" value="UDP-N-AcMur_Ala_ligase_MurC"/>
</dbReference>
<feature type="domain" description="Mur ligase N-terminal catalytic" evidence="15">
    <location>
        <begin position="11"/>
        <end position="105"/>
    </location>
</feature>
<dbReference type="PANTHER" id="PTHR43445">
    <property type="entry name" value="UDP-N-ACETYLMURAMATE--L-ALANINE LIGASE-RELATED"/>
    <property type="match status" value="1"/>
</dbReference>
<keyword evidence="9" id="KW-0133">Cell shape</keyword>
<evidence type="ECO:0000259" key="17">
    <source>
        <dbReference type="Pfam" id="PF08245"/>
    </source>
</evidence>
<evidence type="ECO:0000256" key="2">
    <source>
        <dbReference type="ARBA" id="ARBA00004752"/>
    </source>
</evidence>
<keyword evidence="10" id="KW-0573">Peptidoglycan synthesis</keyword>
<dbReference type="InterPro" id="IPR004101">
    <property type="entry name" value="Mur_ligase_C"/>
</dbReference>
<feature type="domain" description="Mur ligase central" evidence="17">
    <location>
        <begin position="114"/>
        <end position="279"/>
    </location>
</feature>
<dbReference type="Pfam" id="PF01225">
    <property type="entry name" value="Mur_ligase"/>
    <property type="match status" value="1"/>
</dbReference>
<evidence type="ECO:0000256" key="3">
    <source>
        <dbReference type="ARBA" id="ARBA00012211"/>
    </source>
</evidence>
<comment type="caution">
    <text evidence="18">The sequence shown here is derived from an EMBL/GenBank/DDBJ whole genome shotgun (WGS) entry which is preliminary data.</text>
</comment>
<evidence type="ECO:0000256" key="14">
    <source>
        <dbReference type="NCBIfam" id="TIGR01082"/>
    </source>
</evidence>
<evidence type="ECO:0000256" key="5">
    <source>
        <dbReference type="ARBA" id="ARBA00022598"/>
    </source>
</evidence>
<evidence type="ECO:0000256" key="9">
    <source>
        <dbReference type="ARBA" id="ARBA00022960"/>
    </source>
</evidence>
<evidence type="ECO:0000256" key="1">
    <source>
        <dbReference type="ARBA" id="ARBA00004496"/>
    </source>
</evidence>
<organism evidence="18">
    <name type="scientific">Fervidobacterium thailandense</name>
    <dbReference type="NCBI Taxonomy" id="1008305"/>
    <lineage>
        <taxon>Bacteria</taxon>
        <taxon>Thermotogati</taxon>
        <taxon>Thermotogota</taxon>
        <taxon>Thermotogae</taxon>
        <taxon>Thermotogales</taxon>
        <taxon>Fervidobacteriaceae</taxon>
        <taxon>Fervidobacterium</taxon>
    </lineage>
</organism>
<dbReference type="SUPFAM" id="SSF53244">
    <property type="entry name" value="MurD-like peptide ligases, peptide-binding domain"/>
    <property type="match status" value="1"/>
</dbReference>
<dbReference type="GO" id="GO:0008360">
    <property type="term" value="P:regulation of cell shape"/>
    <property type="evidence" value="ECO:0007669"/>
    <property type="project" value="UniProtKB-KW"/>
</dbReference>
<dbReference type="InterPro" id="IPR036615">
    <property type="entry name" value="Mur_ligase_C_dom_sf"/>
</dbReference>
<dbReference type="GO" id="GO:0005524">
    <property type="term" value="F:ATP binding"/>
    <property type="evidence" value="ECO:0007669"/>
    <property type="project" value="UniProtKB-KW"/>
</dbReference>
<dbReference type="SUPFAM" id="SSF53623">
    <property type="entry name" value="MurD-like peptide ligases, catalytic domain"/>
    <property type="match status" value="1"/>
</dbReference>
<gene>
    <name evidence="18" type="primary">murC</name>
    <name evidence="18" type="ORF">ENT77_04540</name>
</gene>
<dbReference type="InterPro" id="IPR013221">
    <property type="entry name" value="Mur_ligase_cen"/>
</dbReference>
<keyword evidence="12" id="KW-0961">Cell wall biogenesis/degradation</keyword>
<evidence type="ECO:0000256" key="11">
    <source>
        <dbReference type="ARBA" id="ARBA00023306"/>
    </source>
</evidence>
<evidence type="ECO:0000256" key="10">
    <source>
        <dbReference type="ARBA" id="ARBA00022984"/>
    </source>
</evidence>